<keyword evidence="2" id="KW-0175">Coiled coil</keyword>
<reference evidence="5 6" key="1">
    <citation type="journal article" date="2016" name="Proc. Natl. Acad. Sci. U.S.A.">
        <title>Comparative genomics of biotechnologically important yeasts.</title>
        <authorList>
            <person name="Riley R."/>
            <person name="Haridas S."/>
            <person name="Wolfe K.H."/>
            <person name="Lopes M.R."/>
            <person name="Hittinger C.T."/>
            <person name="Goeker M."/>
            <person name="Salamov A.A."/>
            <person name="Wisecaver J.H."/>
            <person name="Long T.M."/>
            <person name="Calvey C.H."/>
            <person name="Aerts A.L."/>
            <person name="Barry K.W."/>
            <person name="Choi C."/>
            <person name="Clum A."/>
            <person name="Coughlan A.Y."/>
            <person name="Deshpande S."/>
            <person name="Douglass A.P."/>
            <person name="Hanson S.J."/>
            <person name="Klenk H.-P."/>
            <person name="LaButti K.M."/>
            <person name="Lapidus A."/>
            <person name="Lindquist E.A."/>
            <person name="Lipzen A.M."/>
            <person name="Meier-Kolthoff J.P."/>
            <person name="Ohm R.A."/>
            <person name="Otillar R.P."/>
            <person name="Pangilinan J.L."/>
            <person name="Peng Y."/>
            <person name="Rokas A."/>
            <person name="Rosa C.A."/>
            <person name="Scheuner C."/>
            <person name="Sibirny A.A."/>
            <person name="Slot J.C."/>
            <person name="Stielow J.B."/>
            <person name="Sun H."/>
            <person name="Kurtzman C.P."/>
            <person name="Blackwell M."/>
            <person name="Grigoriev I.V."/>
            <person name="Jeffries T.W."/>
        </authorList>
    </citation>
    <scope>NUCLEOTIDE SEQUENCE [LARGE SCALE GENOMIC DNA]</scope>
    <source>
        <strain evidence="5 6">DSM 6958</strain>
    </source>
</reference>
<dbReference type="OrthoDB" id="159449at2759"/>
<feature type="compositionally biased region" description="Low complexity" evidence="3">
    <location>
        <begin position="438"/>
        <end position="450"/>
    </location>
</feature>
<feature type="region of interest" description="Disordered" evidence="3">
    <location>
        <begin position="566"/>
        <end position="608"/>
    </location>
</feature>
<dbReference type="STRING" id="857566.A0A1E3PF11"/>
<protein>
    <submittedName>
        <fullName evidence="5">RabGAP/TBC</fullName>
    </submittedName>
</protein>
<dbReference type="Pfam" id="PF00566">
    <property type="entry name" value="RabGAP-TBC"/>
    <property type="match status" value="1"/>
</dbReference>
<keyword evidence="1" id="KW-0343">GTPase activation</keyword>
<dbReference type="InterPro" id="IPR000195">
    <property type="entry name" value="Rab-GAP-TBC_dom"/>
</dbReference>
<name>A0A1E3PF11_9ASCO</name>
<organism evidence="5 6">
    <name type="scientific">Nadsonia fulvescens var. elongata DSM 6958</name>
    <dbReference type="NCBI Taxonomy" id="857566"/>
    <lineage>
        <taxon>Eukaryota</taxon>
        <taxon>Fungi</taxon>
        <taxon>Dikarya</taxon>
        <taxon>Ascomycota</taxon>
        <taxon>Saccharomycotina</taxon>
        <taxon>Dipodascomycetes</taxon>
        <taxon>Dipodascales</taxon>
        <taxon>Dipodascales incertae sedis</taxon>
        <taxon>Nadsonia</taxon>
    </lineage>
</organism>
<dbReference type="Proteomes" id="UP000095009">
    <property type="component" value="Unassembled WGS sequence"/>
</dbReference>
<dbReference type="SUPFAM" id="SSF47923">
    <property type="entry name" value="Ypt/Rab-GAP domain of gyp1p"/>
    <property type="match status" value="2"/>
</dbReference>
<dbReference type="PANTHER" id="PTHR47219:SF9">
    <property type="entry name" value="GTPASE ACTIVATING PROTEIN AND CENTROSOME-ASSOCIATED, ISOFORM B"/>
    <property type="match status" value="1"/>
</dbReference>
<feature type="compositionally biased region" description="Polar residues" evidence="3">
    <location>
        <begin position="666"/>
        <end position="684"/>
    </location>
</feature>
<dbReference type="GO" id="GO:0031267">
    <property type="term" value="F:small GTPase binding"/>
    <property type="evidence" value="ECO:0007669"/>
    <property type="project" value="TreeGrafter"/>
</dbReference>
<dbReference type="SMART" id="SM00164">
    <property type="entry name" value="TBC"/>
    <property type="match status" value="1"/>
</dbReference>
<sequence>MAMDWESLFEAETDVIQTGMVDTRFLAARLNQLYVHSTGFDHKTEKSNITVQDQDADDNNTDDADTTINLDSAAAEIALTPDPISMDSLRKQLDNYQCPIPLLEDYLDSSRVSDRSLRLWLLLINNFPLTASKIPHTIVRLVHRGGVPPALRALVWRSIACSGTDHYDDLSSLQSLYDSFAAEWTPYVDIIARDLHRTFPDVPIFQERGGEGQMKLGKVLRAYSAYDIEIGYCQGLTFLVAPLLLHMTDNAAFCVLVKLMENYDLRSMFTPDMHGLPVRLYQLDSLLKQYLPKVAAHFEHLKVTTLYASQWFLSLFATTCPLSMLVRIIDLIILEGATETLMRTALAVINRNAPLLFDMEYDDEVLAFLLSKNLWDIYGFNGDLLVEDVLSFNHISPQTIAMLASDYRKSSSNKPPSKISSSSVPSLTPIGNSMLSNATSTTATPASVSSLPHLPTRESADWVVNRSYTSSVRSFDTSSSIVSNSTIATSCTGNAGQTQIPLLSSQPCDITDLEREIERLKRELEKEQNRRRMDRFSVMEFVNAVSHRDLNTASLRQQFDIPVPSLSLESTPAGSPTSASSPTFTNESTLGPIGLSEDQPSQNPHENQIPNSLLTLKDESQCSNCDSLRMELVICKTNDTLTRQINEELHHQLQSLTILKIDTDIRSNSPTKNLSSKNSPMKRSTTPTVTPTTKSGNRSAGQSPIKGLATGWNLWSTKNTVDDGKLNNA</sequence>
<dbReference type="AlphaFoldDB" id="A0A1E3PF11"/>
<dbReference type="Gene3D" id="1.10.8.270">
    <property type="entry name" value="putative rabgap domain of human tbc1 domain family member 14 like domains"/>
    <property type="match status" value="1"/>
</dbReference>
<evidence type="ECO:0000313" key="5">
    <source>
        <dbReference type="EMBL" id="ODQ63985.1"/>
    </source>
</evidence>
<dbReference type="GO" id="GO:0030427">
    <property type="term" value="C:site of polarized growth"/>
    <property type="evidence" value="ECO:0007669"/>
    <property type="project" value="UniProtKB-ARBA"/>
</dbReference>
<feature type="compositionally biased region" description="Low complexity" evidence="3">
    <location>
        <begin position="412"/>
        <end position="426"/>
    </location>
</feature>
<dbReference type="InterPro" id="IPR050302">
    <property type="entry name" value="Rab_GAP_TBC_domain"/>
</dbReference>
<dbReference type="PROSITE" id="PS50086">
    <property type="entry name" value="TBC_RABGAP"/>
    <property type="match status" value="1"/>
</dbReference>
<gene>
    <name evidence="5" type="ORF">NADFUDRAFT_52970</name>
</gene>
<feature type="compositionally biased region" description="Polar residues" evidence="3">
    <location>
        <begin position="598"/>
        <end position="608"/>
    </location>
</feature>
<evidence type="ECO:0000256" key="3">
    <source>
        <dbReference type="SAM" id="MobiDB-lite"/>
    </source>
</evidence>
<proteinExistence type="predicted"/>
<feature type="domain" description="Rab-GAP TBC" evidence="4">
    <location>
        <begin position="146"/>
        <end position="336"/>
    </location>
</feature>
<feature type="region of interest" description="Disordered" evidence="3">
    <location>
        <begin position="666"/>
        <end position="708"/>
    </location>
</feature>
<dbReference type="Gene3D" id="1.10.472.80">
    <property type="entry name" value="Ypt/Rab-GAP domain of gyp1p, domain 3"/>
    <property type="match status" value="1"/>
</dbReference>
<accession>A0A1E3PF11</accession>
<evidence type="ECO:0000313" key="6">
    <source>
        <dbReference type="Proteomes" id="UP000095009"/>
    </source>
</evidence>
<evidence type="ECO:0000256" key="2">
    <source>
        <dbReference type="SAM" id="Coils"/>
    </source>
</evidence>
<feature type="region of interest" description="Disordered" evidence="3">
    <location>
        <begin position="412"/>
        <end position="451"/>
    </location>
</feature>
<dbReference type="Gene3D" id="1.10.10.750">
    <property type="entry name" value="Ypt/Rab-GAP domain of gyp1p, domain 1"/>
    <property type="match status" value="1"/>
</dbReference>
<evidence type="ECO:0000256" key="1">
    <source>
        <dbReference type="ARBA" id="ARBA00022468"/>
    </source>
</evidence>
<keyword evidence="6" id="KW-1185">Reference proteome</keyword>
<feature type="coiled-coil region" evidence="2">
    <location>
        <begin position="503"/>
        <end position="530"/>
    </location>
</feature>
<dbReference type="GO" id="GO:0005096">
    <property type="term" value="F:GTPase activator activity"/>
    <property type="evidence" value="ECO:0007669"/>
    <property type="project" value="UniProtKB-KW"/>
</dbReference>
<evidence type="ECO:0000259" key="4">
    <source>
        <dbReference type="PROSITE" id="PS50086"/>
    </source>
</evidence>
<dbReference type="EMBL" id="KV454413">
    <property type="protein sequence ID" value="ODQ63985.1"/>
    <property type="molecule type" value="Genomic_DNA"/>
</dbReference>
<dbReference type="FunFam" id="1.10.8.270:FF:000001">
    <property type="entry name" value="TBC1 domain family member 1"/>
    <property type="match status" value="1"/>
</dbReference>
<dbReference type="FunFam" id="1.10.472.80:FF:000027">
    <property type="entry name" value="GTPase activating protein (Evi5)"/>
    <property type="match status" value="1"/>
</dbReference>
<feature type="compositionally biased region" description="Low complexity" evidence="3">
    <location>
        <begin position="570"/>
        <end position="583"/>
    </location>
</feature>
<dbReference type="PANTHER" id="PTHR47219">
    <property type="entry name" value="RAB GTPASE-ACTIVATING PROTEIN 1-LIKE"/>
    <property type="match status" value="1"/>
</dbReference>
<dbReference type="InterPro" id="IPR035969">
    <property type="entry name" value="Rab-GAP_TBC_sf"/>
</dbReference>